<keyword evidence="3 5" id="KW-0547">Nucleotide-binding</keyword>
<comment type="subcellular location">
    <subcellularLocation>
        <location evidence="5">Plastid</location>
        <location evidence="5">Chloroplast</location>
    </subcellularLocation>
</comment>
<dbReference type="EC" id="6.3.4.19" evidence="5"/>
<dbReference type="SUPFAM" id="SSF52402">
    <property type="entry name" value="Adenine nucleotide alpha hydrolases-like"/>
    <property type="match status" value="2"/>
</dbReference>
<dbReference type="AlphaFoldDB" id="A0A5P8P4H9"/>
<dbReference type="Pfam" id="PF01171">
    <property type="entry name" value="ATP_bind_3"/>
    <property type="match status" value="1"/>
</dbReference>
<dbReference type="PANTHER" id="PTHR43033">
    <property type="entry name" value="TRNA(ILE)-LYSIDINE SYNTHASE-RELATED"/>
    <property type="match status" value="1"/>
</dbReference>
<geneLocation type="chloroplast" evidence="7"/>
<keyword evidence="1 5" id="KW-0436">Ligase</keyword>
<evidence type="ECO:0000256" key="3">
    <source>
        <dbReference type="ARBA" id="ARBA00022741"/>
    </source>
</evidence>
<evidence type="ECO:0000256" key="2">
    <source>
        <dbReference type="ARBA" id="ARBA00022694"/>
    </source>
</evidence>
<dbReference type="HAMAP" id="MF_01161">
    <property type="entry name" value="tRNA_Ile_lys_synt"/>
    <property type="match status" value="1"/>
</dbReference>
<dbReference type="GO" id="GO:0032267">
    <property type="term" value="F:tRNA(Ile)-lysidine synthase activity"/>
    <property type="evidence" value="ECO:0007669"/>
    <property type="project" value="UniProtKB-EC"/>
</dbReference>
<keyword evidence="2 5" id="KW-0819">tRNA processing</keyword>
<accession>A0A5P8P4H9</accession>
<keyword evidence="7" id="KW-0150">Chloroplast</keyword>
<gene>
    <name evidence="5 7" type="primary">tilS</name>
</gene>
<dbReference type="InterPro" id="IPR014729">
    <property type="entry name" value="Rossmann-like_a/b/a_fold"/>
</dbReference>
<comment type="similarity">
    <text evidence="5">Belongs to the tRNA(Ile)-lysidine synthase family.</text>
</comment>
<proteinExistence type="inferred from homology"/>
<sequence length="536" mass="63577">MKKFKNLKIIKKTDSAKISTRFTNNSTLCTLSGGQDSILTFFLLLHSQPKSFLYILYCHHFWQLKNFFSARLIFRLSYLVNVSYILILPEKNVYNENESRNWRKKNFCRVSQTENILTTLTGHTQTDTLEKNLHNLFRGTSPAGFSGWKLATSKTRTEIFFSEINLNSCFFYKLKKVRTCANPFLKTPVLVPFDELKNDFLFENRKRKKAFLEKFKKIPSPFLKKNRLEQNARLITKKYLFRSEVPERKNFQYFKGKTPFLNELNFVSITSVEQRNYVQIPRTTKALFLSKKTSTFLLNTTFLNSQNLKSSYLKCDSRKSSSFCLSTKFWNRNVKLLKPLQYVTRVKVSKILKLYKLPNLIDITNFSSEFSRNKIRHQVIPFLRFLVHQKVDSLLINFFQMLEEDYIEREKQIQELYFLCNLVNLKSRKKTIFSIHLIPIFKNLGFHSFFVRLFVKSDFLLFESLKPRLLCPEYKIKANFNPSFKKKFVQVNHALIKTLIKSISQPLTKSVNQKLFNDYKNLTLNYSQTLKFVEFD</sequence>
<dbReference type="GO" id="GO:0005524">
    <property type="term" value="F:ATP binding"/>
    <property type="evidence" value="ECO:0007669"/>
    <property type="project" value="UniProtKB-UniRule"/>
</dbReference>
<evidence type="ECO:0000256" key="1">
    <source>
        <dbReference type="ARBA" id="ARBA00022598"/>
    </source>
</evidence>
<evidence type="ECO:0000313" key="7">
    <source>
        <dbReference type="EMBL" id="QFR50639.1"/>
    </source>
</evidence>
<comment type="catalytic activity">
    <reaction evidence="5">
        <text>cytidine(34) in tRNA(Ile2) + L-lysine + ATP = lysidine(34) in tRNA(Ile2) + AMP + diphosphate + H(+)</text>
        <dbReference type="Rhea" id="RHEA:43744"/>
        <dbReference type="Rhea" id="RHEA-COMP:10625"/>
        <dbReference type="Rhea" id="RHEA-COMP:10670"/>
        <dbReference type="ChEBI" id="CHEBI:15378"/>
        <dbReference type="ChEBI" id="CHEBI:30616"/>
        <dbReference type="ChEBI" id="CHEBI:32551"/>
        <dbReference type="ChEBI" id="CHEBI:33019"/>
        <dbReference type="ChEBI" id="CHEBI:82748"/>
        <dbReference type="ChEBI" id="CHEBI:83665"/>
        <dbReference type="ChEBI" id="CHEBI:456215"/>
        <dbReference type="EC" id="6.3.4.19"/>
    </reaction>
</comment>
<comment type="domain">
    <text evidence="5">The N-terminal region contains the highly conserved SGGXDS motif, predicted to be a P-loop motif involved in ATP binding.</text>
</comment>
<dbReference type="GO" id="GO:0006400">
    <property type="term" value="P:tRNA modification"/>
    <property type="evidence" value="ECO:0007669"/>
    <property type="project" value="UniProtKB-UniRule"/>
</dbReference>
<keyword evidence="4 5" id="KW-0067">ATP-binding</keyword>
<dbReference type="PANTHER" id="PTHR43033:SF1">
    <property type="entry name" value="TRNA(ILE)-LYSIDINE SYNTHASE-RELATED"/>
    <property type="match status" value="1"/>
</dbReference>
<feature type="domain" description="tRNA(Ile)-lysidine/2-thiocytidine synthase N-terminal" evidence="6">
    <location>
        <begin position="28"/>
        <end position="153"/>
    </location>
</feature>
<name>A0A5P8P4H9_AUXPY</name>
<dbReference type="Gene3D" id="3.40.50.620">
    <property type="entry name" value="HUPs"/>
    <property type="match status" value="2"/>
</dbReference>
<evidence type="ECO:0000259" key="6">
    <source>
        <dbReference type="Pfam" id="PF01171"/>
    </source>
</evidence>
<comment type="function">
    <text evidence="5">Ligates lysine onto the cytidine present at position 34 of the AUA codon-specific tRNA(Ile) that contains the anticodon CAU, in an ATP-dependent manner. Cytidine is converted to lysidine, thus changing the amino acid specificity of the tRNA from methionine to isoleucine.</text>
</comment>
<dbReference type="GO" id="GO:0009507">
    <property type="term" value="C:chloroplast"/>
    <property type="evidence" value="ECO:0007669"/>
    <property type="project" value="UniProtKB-SubCell"/>
</dbReference>
<protein>
    <recommendedName>
        <fullName evidence="5">tRNA(Ile)-lysidine synthase, chloroplastic</fullName>
        <ecNumber evidence="5">6.3.4.19</ecNumber>
    </recommendedName>
    <alternativeName>
        <fullName evidence="5">tRNA(Ile)-2-lysyl-cytidine synthase</fullName>
    </alternativeName>
    <alternativeName>
        <fullName evidence="5">tRNA(Ile)-lysidine synthetase</fullName>
    </alternativeName>
</protein>
<dbReference type="EMBL" id="MN128434">
    <property type="protein sequence ID" value="QFR50639.1"/>
    <property type="molecule type" value="Genomic_DNA"/>
</dbReference>
<feature type="binding site" evidence="5">
    <location>
        <begin position="32"/>
        <end position="37"/>
    </location>
    <ligand>
        <name>ATP</name>
        <dbReference type="ChEBI" id="CHEBI:30616"/>
    </ligand>
</feature>
<dbReference type="InterPro" id="IPR012094">
    <property type="entry name" value="tRNA_Ile_lys_synt"/>
</dbReference>
<organism evidence="7">
    <name type="scientific">Auxenochlorella pyrenoidosa</name>
    <name type="common">Freshwater green alga</name>
    <name type="synonym">Chlorella pyrenoidosa</name>
    <dbReference type="NCBI Taxonomy" id="3078"/>
    <lineage>
        <taxon>Eukaryota</taxon>
        <taxon>Viridiplantae</taxon>
        <taxon>Chlorophyta</taxon>
        <taxon>core chlorophytes</taxon>
        <taxon>Trebouxiophyceae</taxon>
        <taxon>Chlorellales</taxon>
        <taxon>Chlorellaceae</taxon>
        <taxon>Auxenochlorella</taxon>
    </lineage>
</organism>
<dbReference type="InterPro" id="IPR011063">
    <property type="entry name" value="TilS/TtcA_N"/>
</dbReference>
<keyword evidence="7" id="KW-0934">Plastid</keyword>
<evidence type="ECO:0000256" key="5">
    <source>
        <dbReference type="HAMAP-Rule" id="MF_01161"/>
    </source>
</evidence>
<reference evidence="7" key="1">
    <citation type="submission" date="2019-07" db="EMBL/GenBank/DDBJ databases">
        <title>Complete chloroplast genome of Chlorella pyrenoidesa FACHB-5.</title>
        <authorList>
            <person name="Fu H.Y."/>
            <person name="Li Y.Q."/>
            <person name="Liang H.H."/>
        </authorList>
    </citation>
    <scope>NUCLEOTIDE SEQUENCE</scope>
    <source>
        <strain evidence="7">FACHB-5</strain>
    </source>
</reference>
<evidence type="ECO:0000256" key="4">
    <source>
        <dbReference type="ARBA" id="ARBA00022840"/>
    </source>
</evidence>